<keyword evidence="2" id="KW-0472">Membrane</keyword>
<dbReference type="SUPFAM" id="SSF55073">
    <property type="entry name" value="Nucleotide cyclase"/>
    <property type="match status" value="1"/>
</dbReference>
<evidence type="ECO:0000256" key="2">
    <source>
        <dbReference type="SAM" id="Phobius"/>
    </source>
</evidence>
<gene>
    <name evidence="4" type="ORF">SAMN02745164_00326</name>
</gene>
<accession>A0A1M4T0M5</accession>
<comment type="caution">
    <text evidence="4">The sequence shown here is derived from an EMBL/GenBank/DDBJ whole genome shotgun (WGS) entry which is preliminary data.</text>
</comment>
<feature type="transmembrane region" description="Helical" evidence="2">
    <location>
        <begin position="15"/>
        <end position="38"/>
    </location>
</feature>
<feature type="transmembrane region" description="Helical" evidence="2">
    <location>
        <begin position="295"/>
        <end position="317"/>
    </location>
</feature>
<dbReference type="SMART" id="SM00267">
    <property type="entry name" value="GGDEF"/>
    <property type="match status" value="1"/>
</dbReference>
<dbReference type="Pfam" id="PF00990">
    <property type="entry name" value="GGDEF"/>
    <property type="match status" value="1"/>
</dbReference>
<dbReference type="PANTHER" id="PTHR45138:SF9">
    <property type="entry name" value="DIGUANYLATE CYCLASE DGCM-RELATED"/>
    <property type="match status" value="1"/>
</dbReference>
<dbReference type="PANTHER" id="PTHR45138">
    <property type="entry name" value="REGULATORY COMPONENTS OF SENSORY TRANSDUCTION SYSTEM"/>
    <property type="match status" value="1"/>
</dbReference>
<keyword evidence="2" id="KW-0812">Transmembrane</keyword>
<dbReference type="InterPro" id="IPR029787">
    <property type="entry name" value="Nucleotide_cyclase"/>
</dbReference>
<evidence type="ECO:0000259" key="3">
    <source>
        <dbReference type="PROSITE" id="PS50887"/>
    </source>
</evidence>
<dbReference type="AlphaFoldDB" id="A0A1M4T0M5"/>
<evidence type="ECO:0000313" key="4">
    <source>
        <dbReference type="EMBL" id="SHE38018.1"/>
    </source>
</evidence>
<feature type="domain" description="GGDEF" evidence="3">
    <location>
        <begin position="420"/>
        <end position="550"/>
    </location>
</feature>
<dbReference type="PROSITE" id="PS50887">
    <property type="entry name" value="GGDEF"/>
    <property type="match status" value="1"/>
</dbReference>
<dbReference type="Gene3D" id="3.30.70.270">
    <property type="match status" value="1"/>
</dbReference>
<reference evidence="4" key="1">
    <citation type="submission" date="2016-11" db="EMBL/GenBank/DDBJ databases">
        <authorList>
            <person name="Varghese N."/>
            <person name="Submissions S."/>
        </authorList>
    </citation>
    <scope>NUCLEOTIDE SEQUENCE [LARGE SCALE GENOMIC DNA]</scope>
    <source>
        <strain evidence="4">DSM 16785</strain>
    </source>
</reference>
<evidence type="ECO:0000313" key="5">
    <source>
        <dbReference type="Proteomes" id="UP000184334"/>
    </source>
</evidence>
<organism evidence="4 5">
    <name type="scientific">Marinitoga hydrogenitolerans (strain DSM 16785 / JCM 12826 / AT1271)</name>
    <dbReference type="NCBI Taxonomy" id="1122195"/>
    <lineage>
        <taxon>Bacteria</taxon>
        <taxon>Thermotogati</taxon>
        <taxon>Thermotogota</taxon>
        <taxon>Thermotogae</taxon>
        <taxon>Petrotogales</taxon>
        <taxon>Petrotogaceae</taxon>
        <taxon>Marinitoga</taxon>
    </lineage>
</organism>
<feature type="coiled-coil region" evidence="1">
    <location>
        <begin position="359"/>
        <end position="386"/>
    </location>
</feature>
<evidence type="ECO:0000256" key="1">
    <source>
        <dbReference type="SAM" id="Coils"/>
    </source>
</evidence>
<dbReference type="STRING" id="1122195.SAMN02745164_00326"/>
<proteinExistence type="predicted"/>
<dbReference type="GO" id="GO:0052621">
    <property type="term" value="F:diguanylate cyclase activity"/>
    <property type="evidence" value="ECO:0007669"/>
    <property type="project" value="TreeGrafter"/>
</dbReference>
<dbReference type="EMBL" id="FQUI01000003">
    <property type="protein sequence ID" value="SHE38018.1"/>
    <property type="molecule type" value="Genomic_DNA"/>
</dbReference>
<name>A0A1M4T0M5_MARH1</name>
<dbReference type="InterPro" id="IPR000160">
    <property type="entry name" value="GGDEF_dom"/>
</dbReference>
<keyword evidence="2" id="KW-1133">Transmembrane helix</keyword>
<dbReference type="GO" id="GO:0005886">
    <property type="term" value="C:plasma membrane"/>
    <property type="evidence" value="ECO:0007669"/>
    <property type="project" value="TreeGrafter"/>
</dbReference>
<sequence>MLNKKSLKDLLFNNVFVIMLVLALIMILITVLSTNIFFKKLYNSTIKQSVIALSRYFNDNFKYLDYYSVEYGKKVEKLLDEMYSVYTKGNFFSEYKRFKSEKLTEYPMIRDINYYIISKDGIIIQTDYQKDLNLNLAQRIPNYWKVLNTRLVKESKFIEKISFEIKTNYPRIYGYRLMDNGNIFEIGVLFDERAIPKFYKGIDSISFNFIEGIYSYNTSFIPYSSEYPLLDKEEKDIFNELDASKDFTQNFIVKELSNGKRVYIYLKWQPENGYPLVSLTKIILDFSDLVKTKNYIIFISLILIGLFVFIFTLYINYNALKVEKPLLKLIKDIENGKVEEIETNIIEIDTLIKYYSHLVSTLVKKLEEEENELINLKKKFEMIEKERDVLYDMALKDELTKFFNKKGSMKIFQRIISNKESFCVVYINLDNYNNVLERMGENVADDMIITLSEIIKKTIRDRDFVFRISEDEFLVLIRYVNLEISQKILKRLVDFVKKFNITTDKDYKISISYGLLEYKGQSVEKIYIEAKKKMEEMKEKKKELLRKLKNNKE</sequence>
<protein>
    <submittedName>
        <fullName evidence="4">Diguanylate cyclase (GGDEF) domain-containing protein</fullName>
    </submittedName>
</protein>
<dbReference type="NCBIfam" id="TIGR00254">
    <property type="entry name" value="GGDEF"/>
    <property type="match status" value="1"/>
</dbReference>
<dbReference type="Proteomes" id="UP000184334">
    <property type="component" value="Unassembled WGS sequence"/>
</dbReference>
<keyword evidence="5" id="KW-1185">Reference proteome</keyword>
<dbReference type="InterPro" id="IPR050469">
    <property type="entry name" value="Diguanylate_Cyclase"/>
</dbReference>
<dbReference type="CDD" id="cd01949">
    <property type="entry name" value="GGDEF"/>
    <property type="match status" value="1"/>
</dbReference>
<keyword evidence="1" id="KW-0175">Coiled coil</keyword>
<dbReference type="GO" id="GO:1902201">
    <property type="term" value="P:negative regulation of bacterial-type flagellum-dependent cell motility"/>
    <property type="evidence" value="ECO:0007669"/>
    <property type="project" value="TreeGrafter"/>
</dbReference>
<feature type="coiled-coil region" evidence="1">
    <location>
        <begin position="523"/>
        <end position="551"/>
    </location>
</feature>
<dbReference type="InterPro" id="IPR043128">
    <property type="entry name" value="Rev_trsase/Diguanyl_cyclase"/>
</dbReference>
<dbReference type="GO" id="GO:0043709">
    <property type="term" value="P:cell adhesion involved in single-species biofilm formation"/>
    <property type="evidence" value="ECO:0007669"/>
    <property type="project" value="TreeGrafter"/>
</dbReference>